<dbReference type="Pfam" id="PF01617">
    <property type="entry name" value="Surface_Ag_2"/>
    <property type="match status" value="1"/>
</dbReference>
<reference evidence="4" key="1">
    <citation type="submission" date="2018-06" db="EMBL/GenBank/DDBJ databases">
        <title>The Anaplasma ovis genome reveals a high proportion of pseudogenes.</title>
        <authorList>
            <person name="Liu Z."/>
            <person name="Peasley A.M."/>
            <person name="Yang J."/>
            <person name="Li Y."/>
            <person name="Guan G."/>
            <person name="Luo J."/>
            <person name="Yin H."/>
            <person name="Brayton K.A."/>
        </authorList>
    </citation>
    <scope>NUCLEOTIDE SEQUENCE [LARGE SCALE GENOMIC DNA]</scope>
    <source>
        <strain evidence="4">Haibei</strain>
    </source>
</reference>
<keyword evidence="1" id="KW-0472">Membrane</keyword>
<dbReference type="InterPro" id="IPR002566">
    <property type="entry name" value="Msp4_OMP-like"/>
</dbReference>
<dbReference type="EMBL" id="CP015994">
    <property type="protein sequence ID" value="ASI48312.1"/>
    <property type="molecule type" value="Genomic_DNA"/>
</dbReference>
<organism evidence="3 4">
    <name type="scientific">Anaplasma ovis str. Haibei</name>
    <dbReference type="NCBI Taxonomy" id="1248439"/>
    <lineage>
        <taxon>Bacteria</taxon>
        <taxon>Pseudomonadati</taxon>
        <taxon>Pseudomonadota</taxon>
        <taxon>Alphaproteobacteria</taxon>
        <taxon>Rickettsiales</taxon>
        <taxon>Anaplasmataceae</taxon>
        <taxon>Anaplasma</taxon>
    </lineage>
</organism>
<dbReference type="Proteomes" id="UP000259762">
    <property type="component" value="Chromosome"/>
</dbReference>
<evidence type="ECO:0000256" key="1">
    <source>
        <dbReference type="SAM" id="Phobius"/>
    </source>
</evidence>
<dbReference type="AlphaFoldDB" id="A0A2Z2LIZ8"/>
<dbReference type="SUPFAM" id="SSF56925">
    <property type="entry name" value="OMPA-like"/>
    <property type="match status" value="1"/>
</dbReference>
<dbReference type="KEGG" id="aoh:AOV_05200"/>
<name>A0A2Z2LIZ8_9RICK</name>
<gene>
    <name evidence="3" type="primary">omp5</name>
    <name evidence="3" type="ORF">AOV_05200</name>
</gene>
<evidence type="ECO:0000313" key="4">
    <source>
        <dbReference type="Proteomes" id="UP000259762"/>
    </source>
</evidence>
<proteinExistence type="predicted"/>
<accession>A0A2Z2LIZ8</accession>
<dbReference type="OrthoDB" id="7165339at2"/>
<keyword evidence="1" id="KW-0812">Transmembrane</keyword>
<feature type="transmembrane region" description="Helical" evidence="1">
    <location>
        <begin position="20"/>
        <end position="42"/>
    </location>
</feature>
<evidence type="ECO:0000313" key="3">
    <source>
        <dbReference type="EMBL" id="ASI48312.1"/>
    </source>
</evidence>
<feature type="domain" description="Msp4/OMP-like" evidence="2">
    <location>
        <begin position="65"/>
        <end position="381"/>
    </location>
</feature>
<keyword evidence="1" id="KW-1133">Transmembrane helix</keyword>
<dbReference type="Gene3D" id="2.40.160.20">
    <property type="match status" value="1"/>
</dbReference>
<dbReference type="InterPro" id="IPR011250">
    <property type="entry name" value="OMP/PagP_B-barrel"/>
</dbReference>
<protein>
    <submittedName>
        <fullName evidence="3">P44/Msp2 family outer membrane protein</fullName>
    </submittedName>
</protein>
<evidence type="ECO:0000259" key="2">
    <source>
        <dbReference type="Pfam" id="PF01617"/>
    </source>
</evidence>
<keyword evidence="4" id="KW-1185">Reference proteome</keyword>
<sequence>MLVVGSLPMNAVALLDKGKVALFACACSAAACLFACVAFGAGRIEHKGAGTRRVYVVGTAGWARSSVRDLKLGTIDGKTAGVLPLRHTHSAEHDELLAEIESFDWESPNPDISFGCGDFPALGWSAGYATGRMRFEFGMEGRRFPVKINDESAGGAGFFLLLKNLTYALAYNGSSSSIAEALESCTGCQDGLVIDPSDDSLDIETAIYKVSVDGHDDAEYNAESAAERLALFSSEDRLTAAKLLSKAVDGVGEVSAVVEVNDVETTAAMFSACYDAPTSAFSGRLTPYACGSVGGNLVDISGNALWSLAYRARLGVNYVLTQRVSVNLEAFVHKVPGEVRYRRFVVEHVLGDAQADRGSDFADVALKLSYFGGNLGLRLEF</sequence>
<reference evidence="3 4" key="2">
    <citation type="journal article" date="2019" name="BMC Genomics">
        <title>The Anaplasma ovis genome reveals a high proportion of pseudogenes.</title>
        <authorList>
            <person name="Liu Z."/>
            <person name="Peasley A.M."/>
            <person name="Yang J."/>
            <person name="Li Y."/>
            <person name="Guan G."/>
            <person name="Luo J."/>
            <person name="Yin H."/>
            <person name="Brayton K.A."/>
        </authorList>
    </citation>
    <scope>NUCLEOTIDE SEQUENCE [LARGE SCALE GENOMIC DNA]</scope>
    <source>
        <strain evidence="3 4">Haibei</strain>
    </source>
</reference>